<feature type="non-terminal residue" evidence="1">
    <location>
        <position position="1"/>
    </location>
</feature>
<accession>A0ABU6T1W6</accession>
<comment type="caution">
    <text evidence="1">The sequence shown here is derived from an EMBL/GenBank/DDBJ whole genome shotgun (WGS) entry which is preliminary data.</text>
</comment>
<gene>
    <name evidence="1" type="ORF">PIB30_115901</name>
</gene>
<dbReference type="EMBL" id="JASCZI010074800">
    <property type="protein sequence ID" value="MED6142652.1"/>
    <property type="molecule type" value="Genomic_DNA"/>
</dbReference>
<dbReference type="Proteomes" id="UP001341840">
    <property type="component" value="Unassembled WGS sequence"/>
</dbReference>
<name>A0ABU6T1W6_9FABA</name>
<keyword evidence="2" id="KW-1185">Reference proteome</keyword>
<proteinExistence type="predicted"/>
<reference evidence="1 2" key="1">
    <citation type="journal article" date="2023" name="Plants (Basel)">
        <title>Bridging the Gap: Combining Genomics and Transcriptomics Approaches to Understand Stylosanthes scabra, an Orphan Legume from the Brazilian Caatinga.</title>
        <authorList>
            <person name="Ferreira-Neto J.R.C."/>
            <person name="da Silva M.D."/>
            <person name="Binneck E."/>
            <person name="de Melo N.F."/>
            <person name="da Silva R.H."/>
            <person name="de Melo A.L.T.M."/>
            <person name="Pandolfi V."/>
            <person name="Bustamante F.O."/>
            <person name="Brasileiro-Vidal A.C."/>
            <person name="Benko-Iseppon A.M."/>
        </authorList>
    </citation>
    <scope>NUCLEOTIDE SEQUENCE [LARGE SCALE GENOMIC DNA]</scope>
    <source>
        <tissue evidence="1">Leaves</tissue>
    </source>
</reference>
<evidence type="ECO:0000313" key="2">
    <source>
        <dbReference type="Proteomes" id="UP001341840"/>
    </source>
</evidence>
<organism evidence="1 2">
    <name type="scientific">Stylosanthes scabra</name>
    <dbReference type="NCBI Taxonomy" id="79078"/>
    <lineage>
        <taxon>Eukaryota</taxon>
        <taxon>Viridiplantae</taxon>
        <taxon>Streptophyta</taxon>
        <taxon>Embryophyta</taxon>
        <taxon>Tracheophyta</taxon>
        <taxon>Spermatophyta</taxon>
        <taxon>Magnoliopsida</taxon>
        <taxon>eudicotyledons</taxon>
        <taxon>Gunneridae</taxon>
        <taxon>Pentapetalae</taxon>
        <taxon>rosids</taxon>
        <taxon>fabids</taxon>
        <taxon>Fabales</taxon>
        <taxon>Fabaceae</taxon>
        <taxon>Papilionoideae</taxon>
        <taxon>50 kb inversion clade</taxon>
        <taxon>dalbergioids sensu lato</taxon>
        <taxon>Dalbergieae</taxon>
        <taxon>Pterocarpus clade</taxon>
        <taxon>Stylosanthes</taxon>
    </lineage>
</organism>
<evidence type="ECO:0000313" key="1">
    <source>
        <dbReference type="EMBL" id="MED6142652.1"/>
    </source>
</evidence>
<protein>
    <submittedName>
        <fullName evidence="1">Uncharacterized protein</fullName>
    </submittedName>
</protein>
<sequence length="63" mass="6860">VLLESSHKERHYPFLIQPDNPVTELLKLSLILVDGTSLPELLEGGAGVVVDILSESGGHRLQE</sequence>